<feature type="compositionally biased region" description="Basic and acidic residues" evidence="1">
    <location>
        <begin position="188"/>
        <end position="201"/>
    </location>
</feature>
<evidence type="ECO:0000256" key="1">
    <source>
        <dbReference type="SAM" id="MobiDB-lite"/>
    </source>
</evidence>
<organism evidence="2 3">
    <name type="scientific">Brevibacterium samyangense</name>
    <dbReference type="NCBI Taxonomy" id="366888"/>
    <lineage>
        <taxon>Bacteria</taxon>
        <taxon>Bacillati</taxon>
        <taxon>Actinomycetota</taxon>
        <taxon>Actinomycetes</taxon>
        <taxon>Micrococcales</taxon>
        <taxon>Brevibacteriaceae</taxon>
        <taxon>Brevibacterium</taxon>
    </lineage>
</organism>
<evidence type="ECO:0000313" key="3">
    <source>
        <dbReference type="Proteomes" id="UP001500755"/>
    </source>
</evidence>
<dbReference type="EMBL" id="BAAANO010000020">
    <property type="protein sequence ID" value="GAA2009934.1"/>
    <property type="molecule type" value="Genomic_DNA"/>
</dbReference>
<evidence type="ECO:0000313" key="2">
    <source>
        <dbReference type="EMBL" id="GAA2009934.1"/>
    </source>
</evidence>
<protein>
    <recommendedName>
        <fullName evidence="4">DUF4232 domain-containing protein</fullName>
    </recommendedName>
</protein>
<reference evidence="3" key="1">
    <citation type="journal article" date="2019" name="Int. J. Syst. Evol. Microbiol.">
        <title>The Global Catalogue of Microorganisms (GCM) 10K type strain sequencing project: providing services to taxonomists for standard genome sequencing and annotation.</title>
        <authorList>
            <consortium name="The Broad Institute Genomics Platform"/>
            <consortium name="The Broad Institute Genome Sequencing Center for Infectious Disease"/>
            <person name="Wu L."/>
            <person name="Ma J."/>
        </authorList>
    </citation>
    <scope>NUCLEOTIDE SEQUENCE [LARGE SCALE GENOMIC DNA]</scope>
    <source>
        <strain evidence="3">JCM 14546</strain>
    </source>
</reference>
<feature type="region of interest" description="Disordered" evidence="1">
    <location>
        <begin position="18"/>
        <end position="62"/>
    </location>
</feature>
<gene>
    <name evidence="2" type="ORF">GCM10009755_21080</name>
</gene>
<dbReference type="Proteomes" id="UP001500755">
    <property type="component" value="Unassembled WGS sequence"/>
</dbReference>
<feature type="compositionally biased region" description="Acidic residues" evidence="1">
    <location>
        <begin position="215"/>
        <end position="231"/>
    </location>
</feature>
<feature type="compositionally biased region" description="Low complexity" evidence="1">
    <location>
        <begin position="27"/>
        <end position="42"/>
    </location>
</feature>
<sequence length="231" mass="24665">MLAGWLLVKGIQAQVRAAGEGSTEMNAAPTEAVTEDPAAPAPEESEASGMCPTDAVGLTGRPDKESYAHDATVTFEYIVKNNHSAACRIAVGTNQQEYMVKHDGRVVWTTRYCADPAADGDAADVEQVFAAGSEKRSSLQWNRIPVDENCNRTADAFEPGDYQLVVKLGDTESAAVDFVLEEDPAVVAEREEKERREREQAEAEESAAEESAAPEGEDGAGEPADDAESEG</sequence>
<comment type="caution">
    <text evidence="2">The sequence shown here is derived from an EMBL/GenBank/DDBJ whole genome shotgun (WGS) entry which is preliminary data.</text>
</comment>
<feature type="region of interest" description="Disordered" evidence="1">
    <location>
        <begin position="182"/>
        <end position="231"/>
    </location>
</feature>
<accession>A0ABP5EYN9</accession>
<name>A0ABP5EYN9_9MICO</name>
<proteinExistence type="predicted"/>
<keyword evidence="3" id="KW-1185">Reference proteome</keyword>
<evidence type="ECO:0008006" key="4">
    <source>
        <dbReference type="Google" id="ProtNLM"/>
    </source>
</evidence>